<dbReference type="OrthoDB" id="952271at2759"/>
<dbReference type="InterPro" id="IPR050185">
    <property type="entry name" value="Ub_carboxyl-term_hydrolase"/>
</dbReference>
<dbReference type="InterPro" id="IPR038765">
    <property type="entry name" value="Papain-like_cys_pep_sf"/>
</dbReference>
<gene>
    <name evidence="10" type="ORF">TRFO_11667</name>
</gene>
<evidence type="ECO:0000256" key="4">
    <source>
        <dbReference type="ARBA" id="ARBA00022670"/>
    </source>
</evidence>
<dbReference type="SUPFAM" id="SSF143791">
    <property type="entry name" value="DUSP-like"/>
    <property type="match status" value="1"/>
</dbReference>
<dbReference type="InterPro" id="IPR035927">
    <property type="entry name" value="DUSP-like_sf"/>
</dbReference>
<dbReference type="Gene3D" id="3.30.2230.10">
    <property type="entry name" value="DUSP-like"/>
    <property type="match status" value="1"/>
</dbReference>
<dbReference type="GO" id="GO:0004843">
    <property type="term" value="F:cysteine-type deubiquitinase activity"/>
    <property type="evidence" value="ECO:0007669"/>
    <property type="project" value="UniProtKB-EC"/>
</dbReference>
<dbReference type="SMART" id="SM00695">
    <property type="entry name" value="DUSP"/>
    <property type="match status" value="1"/>
</dbReference>
<comment type="catalytic activity">
    <reaction evidence="1">
        <text>Thiol-dependent hydrolysis of ester, thioester, amide, peptide and isopeptide bonds formed by the C-terminal Gly of ubiquitin (a 76-residue protein attached to proteins as an intracellular targeting signal).</text>
        <dbReference type="EC" id="3.4.19.12"/>
    </reaction>
</comment>
<keyword evidence="6" id="KW-0378">Hydrolase</keyword>
<evidence type="ECO:0000313" key="11">
    <source>
        <dbReference type="Proteomes" id="UP000179807"/>
    </source>
</evidence>
<dbReference type="Gene3D" id="3.90.70.10">
    <property type="entry name" value="Cysteine proteinases"/>
    <property type="match status" value="1"/>
</dbReference>
<feature type="domain" description="DUSP" evidence="9">
    <location>
        <begin position="22"/>
        <end position="123"/>
    </location>
</feature>
<protein>
    <recommendedName>
        <fullName evidence="3">ubiquitinyl hydrolase 1</fullName>
        <ecNumber evidence="3">3.4.19.12</ecNumber>
    </recommendedName>
</protein>
<organism evidence="10 11">
    <name type="scientific">Tritrichomonas foetus</name>
    <dbReference type="NCBI Taxonomy" id="1144522"/>
    <lineage>
        <taxon>Eukaryota</taxon>
        <taxon>Metamonada</taxon>
        <taxon>Parabasalia</taxon>
        <taxon>Tritrichomonadida</taxon>
        <taxon>Tritrichomonadidae</taxon>
        <taxon>Tritrichomonas</taxon>
    </lineage>
</organism>
<evidence type="ECO:0000259" key="9">
    <source>
        <dbReference type="PROSITE" id="PS51283"/>
    </source>
</evidence>
<evidence type="ECO:0000313" key="10">
    <source>
        <dbReference type="EMBL" id="OHS93663.1"/>
    </source>
</evidence>
<dbReference type="SUPFAM" id="SSF54001">
    <property type="entry name" value="Cysteine proteinases"/>
    <property type="match status" value="1"/>
</dbReference>
<dbReference type="InterPro" id="IPR028889">
    <property type="entry name" value="USP"/>
</dbReference>
<keyword evidence="5" id="KW-0833">Ubl conjugation pathway</keyword>
<dbReference type="Pfam" id="PF06337">
    <property type="entry name" value="DUSP"/>
    <property type="match status" value="1"/>
</dbReference>
<evidence type="ECO:0000259" key="8">
    <source>
        <dbReference type="PROSITE" id="PS50235"/>
    </source>
</evidence>
<dbReference type="PANTHER" id="PTHR21646">
    <property type="entry name" value="UBIQUITIN CARBOXYL-TERMINAL HYDROLASE"/>
    <property type="match status" value="1"/>
</dbReference>
<sequence>MVGEKIESFKKALMNLATSRVPNTEDMRSQIQNLMRTTHLNVYSPACLISASWMKRWRDSVGFETSPPTRINVGEINNEDLIIDGQVRMNAREGIDYEILTEAVYNQLHSWYGGGPKIKCNVEYNSIYDKCEVIIHTPIFEIYFQGRKKPFEFSLFRPIEILKKEACEFFKVSENRTRLCDYPLKIRQTELDCSNILAYYSFGTSNINQKSKVIDNDDDDRIIKNKKSYPKENNFDDKLFVLNSNKNSGHSSKNNPNSNNWAYSLLPEEMNDDGSWPIISKSKDRNYWKIMDPCSPGLHGIENINNTCYLSSALQCLVHTKLLVDYFNNNAQIWKDDIILDNPNGTKGQLVEAFADIMNLLWTEGIPSVSPRFVKGVIGEFAPQFATSIQQDAHELLTILLDKLHEDLNNMNKELTEPIFDSVPGVFLKNNNHFIKRPRIHSNSGNTNFRQSVTHEMAWNTYLSQNDSIITKNIYGMYKINLTCPNCRQCNTIYDPFSSLSLPLPIQEQRTRPFLFVPWDVKSPRVRMQLKLPNPNSIEDVTKAISMKLNRPMQIIFAEHSHNSIDLKWITDLTPTSQDHKMIVFELPTNYVTNNTSLFAQVRALSTIVCCGHIMQKEIDAFYLVELPSDDPTDEEIQTTCEERFAPMFTPTCGDITSNHARYILNHLASSLTLLEDESNQRRNIPDIVTKVAARSYETKVAFERDPNINIATRRRIDAKFNPEAMKDKTKFDWSSFGNVINTIESVSNSPLPNSFSLRECLELLDE</sequence>
<keyword evidence="11" id="KW-1185">Reference proteome</keyword>
<dbReference type="Pfam" id="PF00443">
    <property type="entry name" value="UCH"/>
    <property type="match status" value="1"/>
</dbReference>
<comment type="caution">
    <text evidence="10">The sequence shown here is derived from an EMBL/GenBank/DDBJ whole genome shotgun (WGS) entry which is preliminary data.</text>
</comment>
<name>A0A1J4J677_9EUKA</name>
<evidence type="ECO:0000256" key="1">
    <source>
        <dbReference type="ARBA" id="ARBA00000707"/>
    </source>
</evidence>
<comment type="similarity">
    <text evidence="2">Belongs to the peptidase C19 family.</text>
</comment>
<dbReference type="GeneID" id="94830872"/>
<accession>A0A1J4J677</accession>
<dbReference type="InterPro" id="IPR006615">
    <property type="entry name" value="Pept_C19_DUSP"/>
</dbReference>
<evidence type="ECO:0000256" key="5">
    <source>
        <dbReference type="ARBA" id="ARBA00022786"/>
    </source>
</evidence>
<reference evidence="10" key="1">
    <citation type="submission" date="2016-10" db="EMBL/GenBank/DDBJ databases">
        <authorList>
            <person name="Benchimol M."/>
            <person name="Almeida L.G."/>
            <person name="Vasconcelos A.T."/>
            <person name="Perreira-Neves A."/>
            <person name="Rosa I.A."/>
            <person name="Tasca T."/>
            <person name="Bogo M.R."/>
            <person name="de Souza W."/>
        </authorList>
    </citation>
    <scope>NUCLEOTIDE SEQUENCE [LARGE SCALE GENOMIC DNA]</scope>
    <source>
        <strain evidence="10">K</strain>
    </source>
</reference>
<proteinExistence type="inferred from homology"/>
<dbReference type="GO" id="GO:0006508">
    <property type="term" value="P:proteolysis"/>
    <property type="evidence" value="ECO:0007669"/>
    <property type="project" value="UniProtKB-KW"/>
</dbReference>
<feature type="domain" description="USP" evidence="8">
    <location>
        <begin position="299"/>
        <end position="767"/>
    </location>
</feature>
<dbReference type="AlphaFoldDB" id="A0A1J4J677"/>
<dbReference type="VEuPathDB" id="TrichDB:TRFO_11667"/>
<dbReference type="PROSITE" id="PS51283">
    <property type="entry name" value="DUSP"/>
    <property type="match status" value="1"/>
</dbReference>
<keyword evidence="7" id="KW-0788">Thiol protease</keyword>
<keyword evidence="4" id="KW-0645">Protease</keyword>
<dbReference type="InterPro" id="IPR001394">
    <property type="entry name" value="Peptidase_C19_UCH"/>
</dbReference>
<dbReference type="Proteomes" id="UP000179807">
    <property type="component" value="Unassembled WGS sequence"/>
</dbReference>
<evidence type="ECO:0000256" key="3">
    <source>
        <dbReference type="ARBA" id="ARBA00012759"/>
    </source>
</evidence>
<dbReference type="RefSeq" id="XP_068346800.1">
    <property type="nucleotide sequence ID" value="XM_068496168.1"/>
</dbReference>
<evidence type="ECO:0000256" key="6">
    <source>
        <dbReference type="ARBA" id="ARBA00022801"/>
    </source>
</evidence>
<dbReference type="GO" id="GO:0016579">
    <property type="term" value="P:protein deubiquitination"/>
    <property type="evidence" value="ECO:0007669"/>
    <property type="project" value="InterPro"/>
</dbReference>
<dbReference type="EC" id="3.4.19.12" evidence="3"/>
<evidence type="ECO:0000256" key="2">
    <source>
        <dbReference type="ARBA" id="ARBA00009085"/>
    </source>
</evidence>
<dbReference type="PANTHER" id="PTHR21646:SF24">
    <property type="entry name" value="UBIQUITIN CARBOXYL-TERMINAL HYDROLASE"/>
    <property type="match status" value="1"/>
</dbReference>
<dbReference type="EMBL" id="MLAK01001382">
    <property type="protein sequence ID" value="OHS93663.1"/>
    <property type="molecule type" value="Genomic_DNA"/>
</dbReference>
<evidence type="ECO:0000256" key="7">
    <source>
        <dbReference type="ARBA" id="ARBA00022807"/>
    </source>
</evidence>
<dbReference type="PROSITE" id="PS50235">
    <property type="entry name" value="USP_3"/>
    <property type="match status" value="1"/>
</dbReference>